<dbReference type="InterPro" id="IPR013636">
    <property type="entry name" value="ARMH3_C"/>
</dbReference>
<feature type="domain" description="Armadillo-like helical" evidence="5">
    <location>
        <begin position="2"/>
        <end position="132"/>
    </location>
</feature>
<keyword evidence="3" id="KW-1133">Transmembrane helix</keyword>
<evidence type="ECO:0000313" key="7">
    <source>
        <dbReference type="Proteomes" id="UP000272942"/>
    </source>
</evidence>
<proteinExistence type="predicted"/>
<dbReference type="Pfam" id="PF08427">
    <property type="entry name" value="ARMH3_C"/>
    <property type="match status" value="2"/>
</dbReference>
<dbReference type="PANTHER" id="PTHR13608:SF3">
    <property type="entry name" value="ARMADILLO-LIKE HELICAL DOMAIN-CONTAINING PROTEIN 3"/>
    <property type="match status" value="1"/>
</dbReference>
<accession>A0A183ADI1</accession>
<dbReference type="AlphaFoldDB" id="A0A183ADI1"/>
<comment type="subcellular location">
    <subcellularLocation>
        <location evidence="1">Membrane</location>
    </subcellularLocation>
</comment>
<reference evidence="8" key="1">
    <citation type="submission" date="2016-06" db="UniProtKB">
        <authorList>
            <consortium name="WormBaseParasite"/>
        </authorList>
    </citation>
    <scope>IDENTIFICATION</scope>
</reference>
<dbReference type="Proteomes" id="UP000272942">
    <property type="component" value="Unassembled WGS sequence"/>
</dbReference>
<dbReference type="WBParaSite" id="ECPE_0000502801-mRNA-1">
    <property type="protein sequence ID" value="ECPE_0000502801-mRNA-1"/>
    <property type="gene ID" value="ECPE_0000502801"/>
</dbReference>
<protein>
    <submittedName>
        <fullName evidence="8">DUF1741 domain-containing protein</fullName>
    </submittedName>
</protein>
<dbReference type="SMART" id="SM01158">
    <property type="entry name" value="DUF1741"/>
    <property type="match status" value="1"/>
</dbReference>
<dbReference type="EMBL" id="UZAN01041861">
    <property type="protein sequence ID" value="VDP74314.1"/>
    <property type="molecule type" value="Genomic_DNA"/>
</dbReference>
<evidence type="ECO:0000256" key="2">
    <source>
        <dbReference type="ARBA" id="ARBA00022692"/>
    </source>
</evidence>
<gene>
    <name evidence="6" type="ORF">ECPE_LOCUS5016</name>
</gene>
<dbReference type="GO" id="GO:0016020">
    <property type="term" value="C:membrane"/>
    <property type="evidence" value="ECO:0007669"/>
    <property type="project" value="UniProtKB-SubCell"/>
</dbReference>
<evidence type="ECO:0000256" key="3">
    <source>
        <dbReference type="ARBA" id="ARBA00022989"/>
    </source>
</evidence>
<dbReference type="OrthoDB" id="2012278at2759"/>
<evidence type="ECO:0000256" key="4">
    <source>
        <dbReference type="ARBA" id="ARBA00023136"/>
    </source>
</evidence>
<evidence type="ECO:0000313" key="8">
    <source>
        <dbReference type="WBParaSite" id="ECPE_0000502801-mRNA-1"/>
    </source>
</evidence>
<reference evidence="6 7" key="2">
    <citation type="submission" date="2018-11" db="EMBL/GenBank/DDBJ databases">
        <authorList>
            <consortium name="Pathogen Informatics"/>
        </authorList>
    </citation>
    <scope>NUCLEOTIDE SEQUENCE [LARGE SCALE GENOMIC DNA]</scope>
    <source>
        <strain evidence="6 7">Egypt</strain>
    </source>
</reference>
<dbReference type="GO" id="GO:0005829">
    <property type="term" value="C:cytosol"/>
    <property type="evidence" value="ECO:0007669"/>
    <property type="project" value="TreeGrafter"/>
</dbReference>
<sequence length="150" mass="17452">MNHANWVEVLEVFNMCILQGDSFLQSAGVYDDLYYELIRMHNLFQNLHEHGEHWLWSIVNHFNAKIAAFESANGLTSVTENQVLAVVRENYDSLTLRVHEDLDVPDSYVEEEDHLLFDTLVETVLKQTRKDCMDSSLQMQSYFHELSAIS</sequence>
<keyword evidence="7" id="KW-1185">Reference proteome</keyword>
<keyword evidence="4" id="KW-0472">Membrane</keyword>
<evidence type="ECO:0000313" key="6">
    <source>
        <dbReference type="EMBL" id="VDP74314.1"/>
    </source>
</evidence>
<dbReference type="PANTHER" id="PTHR13608">
    <property type="entry name" value="ARMADILLO-LIKE HELICAL DOMAIN-CONTAINING PROTEIN 3"/>
    <property type="match status" value="1"/>
</dbReference>
<keyword evidence="2" id="KW-0812">Transmembrane</keyword>
<name>A0A183ADI1_9TREM</name>
<dbReference type="InterPro" id="IPR039868">
    <property type="entry name" value="ARMD3-like"/>
</dbReference>
<organism evidence="8">
    <name type="scientific">Echinostoma caproni</name>
    <dbReference type="NCBI Taxonomy" id="27848"/>
    <lineage>
        <taxon>Eukaryota</taxon>
        <taxon>Metazoa</taxon>
        <taxon>Spiralia</taxon>
        <taxon>Lophotrochozoa</taxon>
        <taxon>Platyhelminthes</taxon>
        <taxon>Trematoda</taxon>
        <taxon>Digenea</taxon>
        <taxon>Plagiorchiida</taxon>
        <taxon>Echinostomata</taxon>
        <taxon>Echinostomatoidea</taxon>
        <taxon>Echinostomatidae</taxon>
        <taxon>Echinostoma</taxon>
    </lineage>
</organism>
<evidence type="ECO:0000259" key="5">
    <source>
        <dbReference type="SMART" id="SM01158"/>
    </source>
</evidence>
<evidence type="ECO:0000256" key="1">
    <source>
        <dbReference type="ARBA" id="ARBA00004370"/>
    </source>
</evidence>